<feature type="region of interest" description="Disordered" evidence="1">
    <location>
        <begin position="1"/>
        <end position="69"/>
    </location>
</feature>
<evidence type="ECO:0000313" key="3">
    <source>
        <dbReference type="Proteomes" id="UP000823388"/>
    </source>
</evidence>
<reference evidence="2" key="1">
    <citation type="submission" date="2020-05" db="EMBL/GenBank/DDBJ databases">
        <title>WGS assembly of Panicum virgatum.</title>
        <authorList>
            <person name="Lovell J.T."/>
            <person name="Jenkins J."/>
            <person name="Shu S."/>
            <person name="Juenger T.E."/>
            <person name="Schmutz J."/>
        </authorList>
    </citation>
    <scope>NUCLEOTIDE SEQUENCE</scope>
    <source>
        <strain evidence="2">AP13</strain>
    </source>
</reference>
<protein>
    <submittedName>
        <fullName evidence="2">Uncharacterized protein</fullName>
    </submittedName>
</protein>
<sequence>MIGDAQLRRRIFGGQEQRGGLAPMAKSGTGIQQRPSRPAHLRRPERHGPAAGRGGRIRWPGEARPVQEAPPRPLQVRCLHGPRTRSMVCQAVVVKLHHALRQPRPLLRPHQGGARGGQRAAARRPRSARRSRGLRAAAHPQPGRGGGSRRGAAARGRPGRAPALNREAGGPCSSAAAAWALRHARVLGVVAAARCQLAHVNNYF</sequence>
<dbReference type="EMBL" id="CM029052">
    <property type="protein sequence ID" value="KAG2557756.1"/>
    <property type="molecule type" value="Genomic_DNA"/>
</dbReference>
<name>A0A8T0PEX0_PANVG</name>
<feature type="compositionally biased region" description="Low complexity" evidence="1">
    <location>
        <begin position="150"/>
        <end position="163"/>
    </location>
</feature>
<dbReference type="Proteomes" id="UP000823388">
    <property type="component" value="Chromosome 8N"/>
</dbReference>
<proteinExistence type="predicted"/>
<gene>
    <name evidence="2" type="ORF">PVAP13_8NG222400</name>
</gene>
<feature type="compositionally biased region" description="Basic residues" evidence="1">
    <location>
        <begin position="121"/>
        <end position="133"/>
    </location>
</feature>
<dbReference type="AlphaFoldDB" id="A0A8T0PEX0"/>
<organism evidence="2 3">
    <name type="scientific">Panicum virgatum</name>
    <name type="common">Blackwell switchgrass</name>
    <dbReference type="NCBI Taxonomy" id="38727"/>
    <lineage>
        <taxon>Eukaryota</taxon>
        <taxon>Viridiplantae</taxon>
        <taxon>Streptophyta</taxon>
        <taxon>Embryophyta</taxon>
        <taxon>Tracheophyta</taxon>
        <taxon>Spermatophyta</taxon>
        <taxon>Magnoliopsida</taxon>
        <taxon>Liliopsida</taxon>
        <taxon>Poales</taxon>
        <taxon>Poaceae</taxon>
        <taxon>PACMAD clade</taxon>
        <taxon>Panicoideae</taxon>
        <taxon>Panicodae</taxon>
        <taxon>Paniceae</taxon>
        <taxon>Panicinae</taxon>
        <taxon>Panicum</taxon>
        <taxon>Panicum sect. Hiantes</taxon>
    </lineage>
</organism>
<comment type="caution">
    <text evidence="2">The sequence shown here is derived from an EMBL/GenBank/DDBJ whole genome shotgun (WGS) entry which is preliminary data.</text>
</comment>
<feature type="compositionally biased region" description="Low complexity" evidence="1">
    <location>
        <begin position="108"/>
        <end position="120"/>
    </location>
</feature>
<feature type="region of interest" description="Disordered" evidence="1">
    <location>
        <begin position="102"/>
        <end position="170"/>
    </location>
</feature>
<evidence type="ECO:0000256" key="1">
    <source>
        <dbReference type="SAM" id="MobiDB-lite"/>
    </source>
</evidence>
<evidence type="ECO:0000313" key="2">
    <source>
        <dbReference type="EMBL" id="KAG2557756.1"/>
    </source>
</evidence>
<keyword evidence="3" id="KW-1185">Reference proteome</keyword>
<accession>A0A8T0PEX0</accession>